<accession>A0A4D6FVY5</accession>
<protein>
    <submittedName>
        <fullName evidence="1">Uncharacterized protein</fullName>
    </submittedName>
</protein>
<organism evidence="1">
    <name type="scientific">Raoultella ornithinolytica</name>
    <name type="common">Klebsiella ornithinolytica</name>
    <dbReference type="NCBI Taxonomy" id="54291"/>
    <lineage>
        <taxon>Bacteria</taxon>
        <taxon>Pseudomonadati</taxon>
        <taxon>Pseudomonadota</taxon>
        <taxon>Gammaproteobacteria</taxon>
        <taxon>Enterobacterales</taxon>
        <taxon>Enterobacteriaceae</taxon>
        <taxon>Klebsiella/Raoultella group</taxon>
        <taxon>Raoultella</taxon>
    </lineage>
</organism>
<dbReference type="AlphaFoldDB" id="A0A4D6FVY5"/>
<proteinExistence type="predicted"/>
<reference evidence="1" key="1">
    <citation type="submission" date="2019-02" db="EMBL/GenBank/DDBJ databases">
        <title>Complete sequencing of an IncF-type plasmid harboring a novel type IV secretion system and transposon Tn91 Carrying blaNDM-1 in clinical isolates of Raoultella ornithinolytica.</title>
        <authorList>
            <person name="Jin Z."/>
            <person name="Yu C."/>
            <person name="Wei X."/>
            <person name="Wang Z."/>
            <person name="Wu L."/>
            <person name="Guo H."/>
        </authorList>
    </citation>
    <scope>NUCLEOTIDE SEQUENCE</scope>
    <source>
        <strain evidence="1">B1645-1</strain>
        <plasmid evidence="1">pCYNDM01</plasmid>
    </source>
</reference>
<keyword evidence="1" id="KW-0614">Plasmid</keyword>
<dbReference type="EMBL" id="MK510953">
    <property type="protein sequence ID" value="QCB66011.1"/>
    <property type="molecule type" value="Genomic_DNA"/>
</dbReference>
<geneLocation type="plasmid" evidence="1">
    <name>pCYNDM01</name>
</geneLocation>
<name>A0A4D6FVY5_RAOOR</name>
<evidence type="ECO:0000313" key="1">
    <source>
        <dbReference type="EMBL" id="QCB66011.1"/>
    </source>
</evidence>
<sequence>MIAVINIIAAIMLKDCCYHAERLLLKNWQRSPQPCNRE</sequence>